<reference evidence="2 3" key="1">
    <citation type="journal article" date="2016" name="Proc. Natl. Acad. Sci. U.S.A.">
        <title>Comparative genomics of biotechnologically important yeasts.</title>
        <authorList>
            <person name="Riley R."/>
            <person name="Haridas S."/>
            <person name="Wolfe K.H."/>
            <person name="Lopes M.R."/>
            <person name="Hittinger C.T."/>
            <person name="Goeker M."/>
            <person name="Salamov A.A."/>
            <person name="Wisecaver J.H."/>
            <person name="Long T.M."/>
            <person name="Calvey C.H."/>
            <person name="Aerts A.L."/>
            <person name="Barry K.W."/>
            <person name="Choi C."/>
            <person name="Clum A."/>
            <person name="Coughlan A.Y."/>
            <person name="Deshpande S."/>
            <person name="Douglass A.P."/>
            <person name="Hanson S.J."/>
            <person name="Klenk H.-P."/>
            <person name="LaButti K.M."/>
            <person name="Lapidus A."/>
            <person name="Lindquist E.A."/>
            <person name="Lipzen A.M."/>
            <person name="Meier-Kolthoff J.P."/>
            <person name="Ohm R.A."/>
            <person name="Otillar R.P."/>
            <person name="Pangilinan J.L."/>
            <person name="Peng Y."/>
            <person name="Rokas A."/>
            <person name="Rosa C.A."/>
            <person name="Scheuner C."/>
            <person name="Sibirny A.A."/>
            <person name="Slot J.C."/>
            <person name="Stielow J.B."/>
            <person name="Sun H."/>
            <person name="Kurtzman C.P."/>
            <person name="Blackwell M."/>
            <person name="Grigoriev I.V."/>
            <person name="Jeffries T.W."/>
        </authorList>
    </citation>
    <scope>NUCLEOTIDE SEQUENCE [LARGE SCALE GENOMIC DNA]</scope>
    <source>
        <strain evidence="2 3">NRRL Y-2026</strain>
    </source>
</reference>
<organism evidence="2 3">
    <name type="scientific">Pichia membranifaciens NRRL Y-2026</name>
    <dbReference type="NCBI Taxonomy" id="763406"/>
    <lineage>
        <taxon>Eukaryota</taxon>
        <taxon>Fungi</taxon>
        <taxon>Dikarya</taxon>
        <taxon>Ascomycota</taxon>
        <taxon>Saccharomycotina</taxon>
        <taxon>Pichiomycetes</taxon>
        <taxon>Pichiales</taxon>
        <taxon>Pichiaceae</taxon>
        <taxon>Pichia</taxon>
    </lineage>
</organism>
<feature type="domain" description="SCP2" evidence="1">
    <location>
        <begin position="10"/>
        <end position="112"/>
    </location>
</feature>
<accession>A0A1E3NPF0</accession>
<dbReference type="RefSeq" id="XP_019019097.1">
    <property type="nucleotide sequence ID" value="XM_019162288.1"/>
</dbReference>
<dbReference type="InterPro" id="IPR036527">
    <property type="entry name" value="SCP2_sterol-bd_dom_sf"/>
</dbReference>
<dbReference type="SUPFAM" id="SSF55718">
    <property type="entry name" value="SCP-like"/>
    <property type="match status" value="1"/>
</dbReference>
<name>A0A1E3NPF0_9ASCO</name>
<dbReference type="PANTHER" id="PTHR10094">
    <property type="entry name" value="STEROL CARRIER PROTEIN 2 SCP-2 FAMILY PROTEIN"/>
    <property type="match status" value="1"/>
</dbReference>
<keyword evidence="3" id="KW-1185">Reference proteome</keyword>
<gene>
    <name evidence="2" type="ORF">PICMEDRAFT_22966</name>
</gene>
<dbReference type="InterPro" id="IPR003033">
    <property type="entry name" value="SCP2_sterol-bd_dom"/>
</dbReference>
<dbReference type="PANTHER" id="PTHR10094:SF25">
    <property type="entry name" value="SCP2 STEROL-BINDING DOMAIN-CONTAINING PROTEIN 1"/>
    <property type="match status" value="1"/>
</dbReference>
<protein>
    <recommendedName>
        <fullName evidence="1">SCP2 domain-containing protein</fullName>
    </recommendedName>
</protein>
<proteinExistence type="predicted"/>
<dbReference type="Pfam" id="PF02036">
    <property type="entry name" value="SCP2"/>
    <property type="match status" value="1"/>
</dbReference>
<feature type="non-terminal residue" evidence="2">
    <location>
        <position position="116"/>
    </location>
</feature>
<dbReference type="Gene3D" id="3.30.1050.10">
    <property type="entry name" value="SCP2 sterol-binding domain"/>
    <property type="match status" value="1"/>
</dbReference>
<dbReference type="AlphaFoldDB" id="A0A1E3NPF0"/>
<evidence type="ECO:0000259" key="1">
    <source>
        <dbReference type="Pfam" id="PF02036"/>
    </source>
</evidence>
<dbReference type="GeneID" id="30178975"/>
<evidence type="ECO:0000313" key="2">
    <source>
        <dbReference type="EMBL" id="ODQ47984.1"/>
    </source>
</evidence>
<dbReference type="STRING" id="763406.A0A1E3NPF0"/>
<dbReference type="Proteomes" id="UP000094455">
    <property type="component" value="Unassembled WGS sequence"/>
</dbReference>
<dbReference type="GO" id="GO:0005829">
    <property type="term" value="C:cytosol"/>
    <property type="evidence" value="ECO:0007669"/>
    <property type="project" value="TreeGrafter"/>
</dbReference>
<sequence>SSLEKLAKALQTNQSLQKETHEKLNADVVFEISGKGLKTPVVWLLRSKDAGGVQLGTAEGERPPADITIRVDDVNLRKLIHGKQSAQKLFMTGKLKIKGNVMKASYIEKLLKFAGP</sequence>
<evidence type="ECO:0000313" key="3">
    <source>
        <dbReference type="Proteomes" id="UP000094455"/>
    </source>
</evidence>
<dbReference type="OrthoDB" id="10265837at2759"/>
<dbReference type="EMBL" id="KV454002">
    <property type="protein sequence ID" value="ODQ47984.1"/>
    <property type="molecule type" value="Genomic_DNA"/>
</dbReference>
<feature type="non-terminal residue" evidence="2">
    <location>
        <position position="1"/>
    </location>
</feature>